<evidence type="ECO:0000313" key="2">
    <source>
        <dbReference type="EMBL" id="KAA6340326.1"/>
    </source>
</evidence>
<dbReference type="EMBL" id="SNRY01000468">
    <property type="protein sequence ID" value="KAA6340326.1"/>
    <property type="molecule type" value="Genomic_DNA"/>
</dbReference>
<dbReference type="InterPro" id="IPR009057">
    <property type="entry name" value="Homeodomain-like_sf"/>
</dbReference>
<dbReference type="SUPFAM" id="SSF46689">
    <property type="entry name" value="Homeodomain-like"/>
    <property type="match status" value="1"/>
</dbReference>
<dbReference type="PANTHER" id="PTHR33795:SF1">
    <property type="entry name" value="INSERTION ELEMENT IS150 PROTEIN INSJ"/>
    <property type="match status" value="1"/>
</dbReference>
<reference evidence="2" key="1">
    <citation type="submission" date="2019-03" db="EMBL/GenBank/DDBJ databases">
        <title>Single cell metagenomics reveals metabolic interactions within the superorganism composed of flagellate Streblomastix strix and complex community of Bacteroidetes bacteria on its surface.</title>
        <authorList>
            <person name="Treitli S.C."/>
            <person name="Kolisko M."/>
            <person name="Husnik F."/>
            <person name="Keeling P."/>
            <person name="Hampl V."/>
        </authorList>
    </citation>
    <scope>NUCLEOTIDE SEQUENCE</scope>
    <source>
        <strain evidence="2">STM</strain>
    </source>
</reference>
<dbReference type="PANTHER" id="PTHR33795">
    <property type="entry name" value="INSERTION ELEMENT IS150 PROTEIN INSJ"/>
    <property type="match status" value="1"/>
</dbReference>
<name>A0A5J4S2S3_9ZZZZ</name>
<dbReference type="AlphaFoldDB" id="A0A5J4S2S3"/>
<organism evidence="2">
    <name type="scientific">termite gut metagenome</name>
    <dbReference type="NCBI Taxonomy" id="433724"/>
    <lineage>
        <taxon>unclassified sequences</taxon>
        <taxon>metagenomes</taxon>
        <taxon>organismal metagenomes</taxon>
    </lineage>
</organism>
<dbReference type="InterPro" id="IPR052057">
    <property type="entry name" value="IS150/IS1296_orfA-like"/>
</dbReference>
<sequence length="102" mass="11551">MEKHLPLPQVVLQYGVSKSALESWIRMVKANGYASLHPQKKRGRPSTSMGRPKKHVPETALEKLQAENAHLRGENALLKKVKALVEERETRERMSGQQPSKD</sequence>
<gene>
    <name evidence="2" type="ORF">EZS27_011802</name>
</gene>
<proteinExistence type="predicted"/>
<evidence type="ECO:0000256" key="1">
    <source>
        <dbReference type="SAM" id="MobiDB-lite"/>
    </source>
</evidence>
<protein>
    <recommendedName>
        <fullName evidence="3">Transposase</fullName>
    </recommendedName>
</protein>
<accession>A0A5J4S2S3</accession>
<comment type="caution">
    <text evidence="2">The sequence shown here is derived from an EMBL/GenBank/DDBJ whole genome shotgun (WGS) entry which is preliminary data.</text>
</comment>
<evidence type="ECO:0008006" key="3">
    <source>
        <dbReference type="Google" id="ProtNLM"/>
    </source>
</evidence>
<feature type="region of interest" description="Disordered" evidence="1">
    <location>
        <begin position="34"/>
        <end position="57"/>
    </location>
</feature>